<dbReference type="CDD" id="cd01174">
    <property type="entry name" value="ribokinase"/>
    <property type="match status" value="1"/>
</dbReference>
<feature type="binding site" evidence="12">
    <location>
        <position position="228"/>
    </location>
    <ligand>
        <name>K(+)</name>
        <dbReference type="ChEBI" id="CHEBI:29103"/>
    </ligand>
</feature>
<comment type="caution">
    <text evidence="12">Lacks conserved residue(s) required for the propagation of feature annotation.</text>
</comment>
<dbReference type="InterPro" id="IPR011611">
    <property type="entry name" value="PfkB_dom"/>
</dbReference>
<feature type="binding site" evidence="12">
    <location>
        <position position="226"/>
    </location>
    <ligand>
        <name>K(+)</name>
        <dbReference type="ChEBI" id="CHEBI:29103"/>
    </ligand>
</feature>
<keyword evidence="8 12" id="KW-0067">ATP-binding</keyword>
<dbReference type="RefSeq" id="WP_147927553.1">
    <property type="nucleotide sequence ID" value="NZ_VKAC01000010.1"/>
</dbReference>
<dbReference type="EMBL" id="VKAC01000010">
    <property type="protein sequence ID" value="TXR55163.1"/>
    <property type="molecule type" value="Genomic_DNA"/>
</dbReference>
<comment type="cofactor">
    <cofactor evidence="12">
        <name>Mg(2+)</name>
        <dbReference type="ChEBI" id="CHEBI:18420"/>
    </cofactor>
    <text evidence="12">Requires a divalent cation, most likely magnesium in vivo, as an electrophilic catalyst to aid phosphoryl group transfer. It is the chelate of the metal and the nucleotide that is the actual substrate.</text>
</comment>
<feature type="binding site" evidence="12">
    <location>
        <begin position="39"/>
        <end position="43"/>
    </location>
    <ligand>
        <name>substrate</name>
    </ligand>
</feature>
<feature type="binding site" evidence="12">
    <location>
        <position position="139"/>
    </location>
    <ligand>
        <name>substrate</name>
    </ligand>
</feature>
<evidence type="ECO:0000256" key="8">
    <source>
        <dbReference type="ARBA" id="ARBA00022840"/>
    </source>
</evidence>
<dbReference type="SUPFAM" id="SSF53613">
    <property type="entry name" value="Ribokinase-like"/>
    <property type="match status" value="1"/>
</dbReference>
<feature type="domain" description="Carbohydrate kinase PfkB" evidence="13">
    <location>
        <begin position="2"/>
        <end position="273"/>
    </location>
</feature>
<keyword evidence="5 12" id="KW-0479">Metal-binding</keyword>
<name>A0A5C8ZDA9_9ACTN</name>
<evidence type="ECO:0000256" key="9">
    <source>
        <dbReference type="ARBA" id="ARBA00022842"/>
    </source>
</evidence>
<accession>A0A5C8ZDA9</accession>
<comment type="caution">
    <text evidence="14">The sequence shown here is derived from an EMBL/GenBank/DDBJ whole genome shotgun (WGS) entry which is preliminary data.</text>
</comment>
<evidence type="ECO:0000256" key="3">
    <source>
        <dbReference type="ARBA" id="ARBA00016943"/>
    </source>
</evidence>
<comment type="function">
    <text evidence="12">Catalyzes the phosphorylation of ribose at O-5 in a reaction requiring ATP and magnesium. The resulting D-ribose-5-phosphate can then be used either for sythesis of nucleotides, histidine, and tryptophan, or as a component of the pentose phosphate pathway.</text>
</comment>
<keyword evidence="12" id="KW-0963">Cytoplasm</keyword>
<feature type="binding site" evidence="12">
    <location>
        <begin position="203"/>
        <end position="208"/>
    </location>
    <ligand>
        <name>ATP</name>
        <dbReference type="ChEBI" id="CHEBI:30616"/>
    </ligand>
</feature>
<evidence type="ECO:0000256" key="2">
    <source>
        <dbReference type="ARBA" id="ARBA00012035"/>
    </source>
</evidence>
<evidence type="ECO:0000256" key="5">
    <source>
        <dbReference type="ARBA" id="ARBA00022723"/>
    </source>
</evidence>
<keyword evidence="7 12" id="KW-0418">Kinase</keyword>
<dbReference type="UniPathway" id="UPA00916">
    <property type="reaction ID" value="UER00889"/>
</dbReference>
<keyword evidence="9 12" id="KW-0460">Magnesium</keyword>
<dbReference type="InterPro" id="IPR002173">
    <property type="entry name" value="Carboh/pur_kinase_PfkB_CS"/>
</dbReference>
<keyword evidence="10 12" id="KW-0630">Potassium</keyword>
<comment type="subunit">
    <text evidence="12">Homodimer.</text>
</comment>
<sequence>MGSVVVLGSVNLDLHLQVERHPRGGETLLAGDLERRFGGKGGNQAVAAAAAGAAVSLVGAVGDDDAGREYLRRLEAFGVRVEAVRSVQGTSTGTAVICVDAQGENTIVVAPGANHRVAPDALSALDGLQEGDVLLAQLELPLEVVAEGVRRASARGARVVLNLAPYAALPEDVLRLADPVVVNEHEAAQLEADGLHPASLLVTLGAEGSRWDELEVRGERVEHVVDTTGAGDSFCGALAARLAAGDDRRAAVQSATEAAALTVQHEGAQPPLPRPS</sequence>
<dbReference type="PANTHER" id="PTHR10584:SF166">
    <property type="entry name" value="RIBOKINASE"/>
    <property type="match status" value="1"/>
</dbReference>
<dbReference type="GO" id="GO:0005524">
    <property type="term" value="F:ATP binding"/>
    <property type="evidence" value="ECO:0007669"/>
    <property type="project" value="UniProtKB-UniRule"/>
</dbReference>
<protein>
    <recommendedName>
        <fullName evidence="3 12">Ribokinase</fullName>
        <shortName evidence="12">RK</shortName>
        <ecNumber evidence="2 12">2.7.1.15</ecNumber>
    </recommendedName>
</protein>
<dbReference type="Pfam" id="PF00294">
    <property type="entry name" value="PfkB"/>
    <property type="match status" value="1"/>
</dbReference>
<dbReference type="AlphaFoldDB" id="A0A5C8ZDA9"/>
<comment type="similarity">
    <text evidence="1">Belongs to the carbohydrate kinase pfkB family.</text>
</comment>
<dbReference type="GO" id="GO:0005829">
    <property type="term" value="C:cytosol"/>
    <property type="evidence" value="ECO:0007669"/>
    <property type="project" value="TreeGrafter"/>
</dbReference>
<evidence type="ECO:0000313" key="15">
    <source>
        <dbReference type="Proteomes" id="UP000321234"/>
    </source>
</evidence>
<feature type="binding site" evidence="12">
    <location>
        <position position="262"/>
    </location>
    <ligand>
        <name>K(+)</name>
        <dbReference type="ChEBI" id="CHEBI:29103"/>
    </ligand>
</feature>
<evidence type="ECO:0000256" key="6">
    <source>
        <dbReference type="ARBA" id="ARBA00022741"/>
    </source>
</evidence>
<evidence type="ECO:0000256" key="4">
    <source>
        <dbReference type="ARBA" id="ARBA00022679"/>
    </source>
</evidence>
<comment type="activity regulation">
    <text evidence="12">Activated by a monovalent cation that binds near, but not in, the active site. The most likely occupant of the site in vivo is potassium. Ion binding induces a conformational change that may alter substrate affinity.</text>
</comment>
<organism evidence="14 15">
    <name type="scientific">Quadrisphaera setariae</name>
    <dbReference type="NCBI Taxonomy" id="2593304"/>
    <lineage>
        <taxon>Bacteria</taxon>
        <taxon>Bacillati</taxon>
        <taxon>Actinomycetota</taxon>
        <taxon>Actinomycetes</taxon>
        <taxon>Kineosporiales</taxon>
        <taxon>Kineosporiaceae</taxon>
        <taxon>Quadrisphaera</taxon>
    </lineage>
</organism>
<keyword evidence="11 12" id="KW-0119">Carbohydrate metabolism</keyword>
<keyword evidence="4 12" id="KW-0808">Transferase</keyword>
<dbReference type="PRINTS" id="PR00990">
    <property type="entry name" value="RIBOKINASE"/>
</dbReference>
<proteinExistence type="inferred from homology"/>
<feature type="binding site" evidence="12">
    <location>
        <position position="232"/>
    </location>
    <ligand>
        <name>substrate</name>
    </ligand>
</feature>
<feature type="binding site" evidence="12">
    <location>
        <position position="267"/>
    </location>
    <ligand>
        <name>K(+)</name>
        <dbReference type="ChEBI" id="CHEBI:29103"/>
    </ligand>
</feature>
<dbReference type="Proteomes" id="UP000321234">
    <property type="component" value="Unassembled WGS sequence"/>
</dbReference>
<dbReference type="HAMAP" id="MF_01987">
    <property type="entry name" value="Ribokinase"/>
    <property type="match status" value="1"/>
</dbReference>
<dbReference type="PROSITE" id="PS00584">
    <property type="entry name" value="PFKB_KINASES_2"/>
    <property type="match status" value="1"/>
</dbReference>
<evidence type="ECO:0000256" key="12">
    <source>
        <dbReference type="HAMAP-Rule" id="MF_01987"/>
    </source>
</evidence>
<dbReference type="InterPro" id="IPR029056">
    <property type="entry name" value="Ribokinase-like"/>
</dbReference>
<comment type="pathway">
    <text evidence="12">Carbohydrate metabolism; D-ribose degradation; D-ribose 5-phosphate from beta-D-ribopyranose: step 2/2.</text>
</comment>
<dbReference type="GO" id="GO:0004747">
    <property type="term" value="F:ribokinase activity"/>
    <property type="evidence" value="ECO:0007669"/>
    <property type="project" value="UniProtKB-UniRule"/>
</dbReference>
<feature type="binding site" evidence="12">
    <location>
        <begin position="11"/>
        <end position="13"/>
    </location>
    <ligand>
        <name>substrate</name>
    </ligand>
</feature>
<dbReference type="GO" id="GO:0019303">
    <property type="term" value="P:D-ribose catabolic process"/>
    <property type="evidence" value="ECO:0007669"/>
    <property type="project" value="UniProtKB-UniRule"/>
</dbReference>
<comment type="similarity">
    <text evidence="12">Belongs to the carbohydrate kinase PfkB family. Ribokinase subfamily.</text>
</comment>
<evidence type="ECO:0000256" key="10">
    <source>
        <dbReference type="ARBA" id="ARBA00022958"/>
    </source>
</evidence>
<evidence type="ECO:0000256" key="7">
    <source>
        <dbReference type="ARBA" id="ARBA00022777"/>
    </source>
</evidence>
<keyword evidence="15" id="KW-1185">Reference proteome</keyword>
<comment type="subcellular location">
    <subcellularLocation>
        <location evidence="12">Cytoplasm</location>
    </subcellularLocation>
</comment>
<dbReference type="InterPro" id="IPR002139">
    <property type="entry name" value="Ribo/fructo_kinase"/>
</dbReference>
<dbReference type="InterPro" id="IPR011877">
    <property type="entry name" value="Ribokinase"/>
</dbReference>
<dbReference type="EC" id="2.7.1.15" evidence="2 12"/>
<reference evidence="14 15" key="1">
    <citation type="submission" date="2019-07" db="EMBL/GenBank/DDBJ databases">
        <title>Quadrisphaera sp. strain DD2A genome sequencing and assembly.</title>
        <authorList>
            <person name="Kim I."/>
        </authorList>
    </citation>
    <scope>NUCLEOTIDE SEQUENCE [LARGE SCALE GENOMIC DNA]</scope>
    <source>
        <strain evidence="14 15">DD2A</strain>
    </source>
</reference>
<comment type="catalytic activity">
    <reaction evidence="12">
        <text>D-ribose + ATP = D-ribose 5-phosphate + ADP + H(+)</text>
        <dbReference type="Rhea" id="RHEA:13697"/>
        <dbReference type="ChEBI" id="CHEBI:15378"/>
        <dbReference type="ChEBI" id="CHEBI:30616"/>
        <dbReference type="ChEBI" id="CHEBI:47013"/>
        <dbReference type="ChEBI" id="CHEBI:78346"/>
        <dbReference type="ChEBI" id="CHEBI:456216"/>
        <dbReference type="EC" id="2.7.1.15"/>
    </reaction>
</comment>
<evidence type="ECO:0000259" key="13">
    <source>
        <dbReference type="Pfam" id="PF00294"/>
    </source>
</evidence>
<feature type="binding site" evidence="12">
    <location>
        <begin position="231"/>
        <end position="232"/>
    </location>
    <ligand>
        <name>ATP</name>
        <dbReference type="ChEBI" id="CHEBI:30616"/>
    </ligand>
</feature>
<evidence type="ECO:0000256" key="1">
    <source>
        <dbReference type="ARBA" id="ARBA00005380"/>
    </source>
</evidence>
<feature type="binding site" evidence="12">
    <location>
        <position position="183"/>
    </location>
    <ligand>
        <name>ATP</name>
        <dbReference type="ChEBI" id="CHEBI:30616"/>
    </ligand>
</feature>
<dbReference type="PANTHER" id="PTHR10584">
    <property type="entry name" value="SUGAR KINASE"/>
    <property type="match status" value="1"/>
</dbReference>
<keyword evidence="6 12" id="KW-0547">Nucleotide-binding</keyword>
<dbReference type="Gene3D" id="3.40.1190.20">
    <property type="match status" value="1"/>
</dbReference>
<evidence type="ECO:0000256" key="11">
    <source>
        <dbReference type="ARBA" id="ARBA00023277"/>
    </source>
</evidence>
<dbReference type="GO" id="GO:0046872">
    <property type="term" value="F:metal ion binding"/>
    <property type="evidence" value="ECO:0007669"/>
    <property type="project" value="UniProtKB-KW"/>
</dbReference>
<dbReference type="OrthoDB" id="9775849at2"/>
<evidence type="ECO:0000313" key="14">
    <source>
        <dbReference type="EMBL" id="TXR55163.1"/>
    </source>
</evidence>
<feature type="binding site" evidence="12">
    <location>
        <position position="265"/>
    </location>
    <ligand>
        <name>K(+)</name>
        <dbReference type="ChEBI" id="CHEBI:29103"/>
    </ligand>
</feature>
<feature type="active site" description="Proton acceptor" evidence="12">
    <location>
        <position position="232"/>
    </location>
</feature>
<gene>
    <name evidence="12" type="primary">rbsK</name>
    <name evidence="14" type="ORF">FMM08_16980</name>
</gene>